<keyword evidence="1" id="KW-0472">Membrane</keyword>
<feature type="transmembrane region" description="Helical" evidence="1">
    <location>
        <begin position="243"/>
        <end position="261"/>
    </location>
</feature>
<feature type="transmembrane region" description="Helical" evidence="1">
    <location>
        <begin position="106"/>
        <end position="129"/>
    </location>
</feature>
<keyword evidence="1" id="KW-0812">Transmembrane</keyword>
<proteinExistence type="predicted"/>
<sequence>MLAVLSDYILVSHLSHVIVLGYTLWALGFLPGSKNPRIHDAPGMLLPVIASFAALVFVDGGISQVLYYGSIPENWLFHFKALLAVAMLFYPHLSTESLRVRSPRHLALDCYPLIIFGVFLALSWISLPWMYDNFPGFPDFKGDPAWFEVWNILLKVPFQTIPLIYAFRFVYLDSKQRQRAGINNTPPPRYGALPDTVHNQRRRGDAADMEDDTMHYLVAYFALLPILWQLNGPWDEMNSFQRTISVLSTNSLIMTVMTYYYHLVKMVPKQEVAV</sequence>
<evidence type="ECO:0000313" key="2">
    <source>
        <dbReference type="EMBL" id="KAF7771688.1"/>
    </source>
</evidence>
<accession>A0A8H7KDY8</accession>
<organism evidence="2 3">
    <name type="scientific">Agaricus bisporus var. burnettii</name>
    <dbReference type="NCBI Taxonomy" id="192524"/>
    <lineage>
        <taxon>Eukaryota</taxon>
        <taxon>Fungi</taxon>
        <taxon>Dikarya</taxon>
        <taxon>Basidiomycota</taxon>
        <taxon>Agaricomycotina</taxon>
        <taxon>Agaricomycetes</taxon>
        <taxon>Agaricomycetidae</taxon>
        <taxon>Agaricales</taxon>
        <taxon>Agaricineae</taxon>
        <taxon>Agaricaceae</taxon>
        <taxon>Agaricus</taxon>
    </lineage>
</organism>
<feature type="transmembrane region" description="Helical" evidence="1">
    <location>
        <begin position="149"/>
        <end position="171"/>
    </location>
</feature>
<feature type="transmembrane region" description="Helical" evidence="1">
    <location>
        <begin position="44"/>
        <end position="69"/>
    </location>
</feature>
<keyword evidence="1" id="KW-1133">Transmembrane helix</keyword>
<dbReference type="EMBL" id="JABXXO010000008">
    <property type="protein sequence ID" value="KAF7771688.1"/>
    <property type="molecule type" value="Genomic_DNA"/>
</dbReference>
<dbReference type="Proteomes" id="UP000629468">
    <property type="component" value="Unassembled WGS sequence"/>
</dbReference>
<gene>
    <name evidence="2" type="ORF">Agabi119p4_5999</name>
</gene>
<reference evidence="2 3" key="1">
    <citation type="journal article" name="Sci. Rep.">
        <title>Telomere-to-telomere assembled and centromere annotated genomes of the two main subspecies of the button mushroom Agaricus bisporus reveal especially polymorphic chromosome ends.</title>
        <authorList>
            <person name="Sonnenberg A.S.M."/>
            <person name="Sedaghat-Telgerd N."/>
            <person name="Lavrijssen B."/>
            <person name="Ohm R.A."/>
            <person name="Hendrickx P.M."/>
            <person name="Scholtmeijer K."/>
            <person name="Baars J.J.P."/>
            <person name="van Peer A."/>
        </authorList>
    </citation>
    <scope>NUCLEOTIDE SEQUENCE [LARGE SCALE GENOMIC DNA]</scope>
    <source>
        <strain evidence="2 3">H119_p4</strain>
    </source>
</reference>
<protein>
    <submittedName>
        <fullName evidence="2">Uncharacterized protein</fullName>
    </submittedName>
</protein>
<dbReference type="AlphaFoldDB" id="A0A8H7KDY8"/>
<feature type="transmembrane region" description="Helical" evidence="1">
    <location>
        <begin position="12"/>
        <end position="32"/>
    </location>
</feature>
<comment type="caution">
    <text evidence="2">The sequence shown here is derived from an EMBL/GenBank/DDBJ whole genome shotgun (WGS) entry which is preliminary data.</text>
</comment>
<evidence type="ECO:0000313" key="3">
    <source>
        <dbReference type="Proteomes" id="UP000629468"/>
    </source>
</evidence>
<feature type="transmembrane region" description="Helical" evidence="1">
    <location>
        <begin position="75"/>
        <end position="94"/>
    </location>
</feature>
<evidence type="ECO:0000256" key="1">
    <source>
        <dbReference type="SAM" id="Phobius"/>
    </source>
</evidence>
<name>A0A8H7KDY8_AGABI</name>
<feature type="transmembrane region" description="Helical" evidence="1">
    <location>
        <begin position="213"/>
        <end position="231"/>
    </location>
</feature>